<feature type="non-terminal residue" evidence="4">
    <location>
        <position position="1"/>
    </location>
</feature>
<feature type="non-terminal residue" evidence="4">
    <location>
        <position position="291"/>
    </location>
</feature>
<keyword evidence="1" id="KW-0808">Transferase</keyword>
<name>X1LNU1_9ZZZZ</name>
<dbReference type="GO" id="GO:0005975">
    <property type="term" value="P:carbohydrate metabolic process"/>
    <property type="evidence" value="ECO:0007669"/>
    <property type="project" value="InterPro"/>
</dbReference>
<dbReference type="PANTHER" id="PTHR43095">
    <property type="entry name" value="SUGAR KINASE"/>
    <property type="match status" value="1"/>
</dbReference>
<evidence type="ECO:0000256" key="2">
    <source>
        <dbReference type="ARBA" id="ARBA00022777"/>
    </source>
</evidence>
<feature type="domain" description="Carbohydrate kinase FGGY N-terminal" evidence="3">
    <location>
        <begin position="1"/>
        <end position="173"/>
    </location>
</feature>
<dbReference type="InterPro" id="IPR018484">
    <property type="entry name" value="FGGY_N"/>
</dbReference>
<dbReference type="EMBL" id="BARV01010060">
    <property type="protein sequence ID" value="GAI07476.1"/>
    <property type="molecule type" value="Genomic_DNA"/>
</dbReference>
<evidence type="ECO:0000259" key="3">
    <source>
        <dbReference type="Pfam" id="PF00370"/>
    </source>
</evidence>
<dbReference type="InterPro" id="IPR043129">
    <property type="entry name" value="ATPase_NBD"/>
</dbReference>
<protein>
    <recommendedName>
        <fullName evidence="3">Carbohydrate kinase FGGY N-terminal domain-containing protein</fullName>
    </recommendedName>
</protein>
<keyword evidence="2" id="KW-0418">Kinase</keyword>
<comment type="caution">
    <text evidence="4">The sequence shown here is derived from an EMBL/GenBank/DDBJ whole genome shotgun (WGS) entry which is preliminary data.</text>
</comment>
<gene>
    <name evidence="4" type="ORF">S06H3_19614</name>
</gene>
<dbReference type="AlphaFoldDB" id="X1LNU1"/>
<evidence type="ECO:0000256" key="1">
    <source>
        <dbReference type="ARBA" id="ARBA00022679"/>
    </source>
</evidence>
<reference evidence="4" key="1">
    <citation type="journal article" date="2014" name="Front. Microbiol.">
        <title>High frequency of phylogenetically diverse reductive dehalogenase-homologous genes in deep subseafloor sedimentary metagenomes.</title>
        <authorList>
            <person name="Kawai M."/>
            <person name="Futagami T."/>
            <person name="Toyoda A."/>
            <person name="Takaki Y."/>
            <person name="Nishi S."/>
            <person name="Hori S."/>
            <person name="Arai W."/>
            <person name="Tsubouchi T."/>
            <person name="Morono Y."/>
            <person name="Uchiyama I."/>
            <person name="Ito T."/>
            <person name="Fujiyama A."/>
            <person name="Inagaki F."/>
            <person name="Takami H."/>
        </authorList>
    </citation>
    <scope>NUCLEOTIDE SEQUENCE</scope>
    <source>
        <strain evidence="4">Expedition CK06-06</strain>
    </source>
</reference>
<sequence length="291" mass="32904">AISFSGATHTAVLLDEKGEILRNAILWIDKRAKLEVDTIKKHFGSRLMSITYNQINCAWTIAHLLWLRKNETEIWPKIAHILSCKDYIRYRLSDQYVTDYIDASGTMLMDVDKFEWSQELCEFIKINPSLLPPIASPFEVVGYITEQGARESGLLEGTPIVTGSSDTVVEMLGAGAILPGEFTVKLATAGRICITSEKPFRDSKIVVYRHLIKDKWYPGTGTNSCASSYRWFRDTFCYGENQLSKRFGLNTYKIMDLEATKSPPGSNGLLFHPYLLGESSPYYDPELRGDF</sequence>
<proteinExistence type="predicted"/>
<dbReference type="Gene3D" id="3.30.420.40">
    <property type="match status" value="2"/>
</dbReference>
<dbReference type="PANTHER" id="PTHR43095:SF5">
    <property type="entry name" value="XYLULOSE KINASE"/>
    <property type="match status" value="1"/>
</dbReference>
<dbReference type="SUPFAM" id="SSF53067">
    <property type="entry name" value="Actin-like ATPase domain"/>
    <property type="match status" value="2"/>
</dbReference>
<dbReference type="InterPro" id="IPR050406">
    <property type="entry name" value="FGGY_Carb_Kinase"/>
</dbReference>
<dbReference type="Pfam" id="PF00370">
    <property type="entry name" value="FGGY_N"/>
    <property type="match status" value="1"/>
</dbReference>
<evidence type="ECO:0000313" key="4">
    <source>
        <dbReference type="EMBL" id="GAI07476.1"/>
    </source>
</evidence>
<dbReference type="GO" id="GO:0016301">
    <property type="term" value="F:kinase activity"/>
    <property type="evidence" value="ECO:0007669"/>
    <property type="project" value="UniProtKB-KW"/>
</dbReference>
<accession>X1LNU1</accession>
<organism evidence="4">
    <name type="scientific">marine sediment metagenome</name>
    <dbReference type="NCBI Taxonomy" id="412755"/>
    <lineage>
        <taxon>unclassified sequences</taxon>
        <taxon>metagenomes</taxon>
        <taxon>ecological metagenomes</taxon>
    </lineage>
</organism>